<evidence type="ECO:0000256" key="2">
    <source>
        <dbReference type="ARBA" id="ARBA00013184"/>
    </source>
</evidence>
<dbReference type="RefSeq" id="XP_001730130.1">
    <property type="nucleotide sequence ID" value="XM_001730078.1"/>
</dbReference>
<evidence type="ECO:0000256" key="6">
    <source>
        <dbReference type="ARBA" id="ARBA00023015"/>
    </source>
</evidence>
<evidence type="ECO:0000256" key="4">
    <source>
        <dbReference type="ARBA" id="ARBA00022763"/>
    </source>
</evidence>
<dbReference type="PROSITE" id="PS51728">
    <property type="entry name" value="RTT109_HAT"/>
    <property type="match status" value="1"/>
</dbReference>
<dbReference type="AlphaFoldDB" id="A8Q491"/>
<dbReference type="STRING" id="425265.A8Q491"/>
<dbReference type="PANTHER" id="PTHR31571:SF2">
    <property type="entry name" value="HISTONE ACETYLTRANSFERASE RTT109"/>
    <property type="match status" value="1"/>
</dbReference>
<evidence type="ECO:0000256" key="8">
    <source>
        <dbReference type="ARBA" id="ARBA00023242"/>
    </source>
</evidence>
<evidence type="ECO:0000313" key="13">
    <source>
        <dbReference type="Proteomes" id="UP000008837"/>
    </source>
</evidence>
<dbReference type="InParanoid" id="A8Q491"/>
<keyword evidence="11" id="KW-0732">Signal</keyword>
<comment type="subcellular location">
    <subcellularLocation>
        <location evidence="1">Nucleus</location>
    </subcellularLocation>
</comment>
<reference evidence="12 13" key="1">
    <citation type="journal article" date="2007" name="Proc. Natl. Acad. Sci. U.S.A.">
        <title>Dandruff-associated Malassezia genomes reveal convergent and divergent virulence traits shared with plant and human fungal pathogens.</title>
        <authorList>
            <person name="Xu J."/>
            <person name="Saunders C.W."/>
            <person name="Hu P."/>
            <person name="Grant R.A."/>
            <person name="Boekhout T."/>
            <person name="Kuramae E.E."/>
            <person name="Kronstad J.W."/>
            <person name="Deangelis Y.M."/>
            <person name="Reeder N.L."/>
            <person name="Johnstone K.R."/>
            <person name="Leland M."/>
            <person name="Fieno A.M."/>
            <person name="Begley W.M."/>
            <person name="Sun Y."/>
            <person name="Lacey M.P."/>
            <person name="Chaudhary T."/>
            <person name="Keough T."/>
            <person name="Chu L."/>
            <person name="Sears R."/>
            <person name="Yuan B."/>
            <person name="Dawson T.L.Jr."/>
        </authorList>
    </citation>
    <scope>NUCLEOTIDE SEQUENCE [LARGE SCALE GENOMIC DNA]</scope>
    <source>
        <strain evidence="13">ATCC MYA-4612 / CBS 7966</strain>
    </source>
</reference>
<protein>
    <recommendedName>
        <fullName evidence="2">histone acetyltransferase</fullName>
        <ecNumber evidence="2">2.3.1.48</ecNumber>
    </recommendedName>
</protein>
<dbReference type="Proteomes" id="UP000008837">
    <property type="component" value="Unassembled WGS sequence"/>
</dbReference>
<keyword evidence="7" id="KW-0804">Transcription</keyword>
<evidence type="ECO:0000256" key="7">
    <source>
        <dbReference type="ARBA" id="ARBA00023163"/>
    </source>
</evidence>
<dbReference type="InterPro" id="IPR013178">
    <property type="entry name" value="Histone_AcTrfase_Rtt109/CBP"/>
</dbReference>
<sequence length="386" mass="43184">MPLSLTAALTVAVLTYFASREHWPDLVDHVSLHVLARAQHAYLFPSSEQHPGKRVLSDAALIRWWHTCLSEVVLFARHQLATRVDPFYVIPGYERLDSHAIVPLARPEQVHISARAHWHYGYPYSARGAGVANVEQVPPLPLHACTWEHRYKPPRDRPAALAARVIPTLIPVFPDDPKGRFLHEQASTAHAPGVSCPQAIMQCKPAPTPAQRDAMHERYVLERLSVDGFWQRMGYRQECCSGNAVGIFVVGITTTCRDHHLQLTHPCTPPTDVVAPPAQACALPHPMLDDIVLKYMMQDTCTWNVPADAAHCTRRLYDAVDRALRRKGCQSMPCVEIPLHTVPEDVKARAHDACSGHEANASATRQRDSSPPVRVLSVKKKRPRRE</sequence>
<dbReference type="InterPro" id="IPR051236">
    <property type="entry name" value="HAT_RTT109-like"/>
</dbReference>
<dbReference type="KEGG" id="mgl:MGL_2512"/>
<comment type="caution">
    <text evidence="12">The sequence shown here is derived from an EMBL/GenBank/DDBJ whole genome shotgun (WGS) entry which is preliminary data.</text>
</comment>
<keyword evidence="8" id="KW-0539">Nucleus</keyword>
<dbReference type="GO" id="GO:0006974">
    <property type="term" value="P:DNA damage response"/>
    <property type="evidence" value="ECO:0007669"/>
    <property type="project" value="UniProtKB-KW"/>
</dbReference>
<name>A8Q491_MALGO</name>
<feature type="region of interest" description="Disordered" evidence="10">
    <location>
        <begin position="354"/>
        <end position="386"/>
    </location>
</feature>
<keyword evidence="3" id="KW-0808">Transferase</keyword>
<evidence type="ECO:0000256" key="11">
    <source>
        <dbReference type="SAM" id="SignalP"/>
    </source>
</evidence>
<evidence type="ECO:0000256" key="9">
    <source>
        <dbReference type="ARBA" id="ARBA00048940"/>
    </source>
</evidence>
<dbReference type="EMBL" id="AAYY01000009">
    <property type="protein sequence ID" value="EDP42916.1"/>
    <property type="molecule type" value="Genomic_DNA"/>
</dbReference>
<dbReference type="GeneID" id="5854437"/>
<comment type="catalytic activity">
    <reaction evidence="9">
        <text>L-lysyl-[histone] + acetyl-CoA = N(6)-acetyl-L-lysyl-[histone] + CoA + H(+)</text>
        <dbReference type="Rhea" id="RHEA:21992"/>
        <dbReference type="Rhea" id="RHEA-COMP:9845"/>
        <dbReference type="Rhea" id="RHEA-COMP:11338"/>
        <dbReference type="ChEBI" id="CHEBI:15378"/>
        <dbReference type="ChEBI" id="CHEBI:29969"/>
        <dbReference type="ChEBI" id="CHEBI:57287"/>
        <dbReference type="ChEBI" id="CHEBI:57288"/>
        <dbReference type="ChEBI" id="CHEBI:61930"/>
        <dbReference type="EC" id="2.3.1.48"/>
    </reaction>
    <physiologicalReaction direction="left-to-right" evidence="9">
        <dbReference type="Rhea" id="RHEA:21993"/>
    </physiologicalReaction>
</comment>
<keyword evidence="13" id="KW-1185">Reference proteome</keyword>
<dbReference type="EC" id="2.3.1.48" evidence="2"/>
<evidence type="ECO:0000256" key="10">
    <source>
        <dbReference type="SAM" id="MobiDB-lite"/>
    </source>
</evidence>
<evidence type="ECO:0000256" key="3">
    <source>
        <dbReference type="ARBA" id="ARBA00022679"/>
    </source>
</evidence>
<dbReference type="GO" id="GO:0032931">
    <property type="term" value="F:histone H3K56 acetyltransferase activity"/>
    <property type="evidence" value="ECO:0007669"/>
    <property type="project" value="TreeGrafter"/>
</dbReference>
<proteinExistence type="predicted"/>
<gene>
    <name evidence="12" type="ORF">MGL_2512</name>
</gene>
<keyword evidence="6" id="KW-0805">Transcription regulation</keyword>
<keyword evidence="5" id="KW-0007">Acetylation</keyword>
<feature type="chain" id="PRO_5002728070" description="histone acetyltransferase" evidence="11">
    <location>
        <begin position="21"/>
        <end position="386"/>
    </location>
</feature>
<feature type="signal peptide" evidence="11">
    <location>
        <begin position="1"/>
        <end position="20"/>
    </location>
</feature>
<evidence type="ECO:0000256" key="1">
    <source>
        <dbReference type="ARBA" id="ARBA00004123"/>
    </source>
</evidence>
<accession>A8Q491</accession>
<keyword evidence="4" id="KW-0227">DNA damage</keyword>
<dbReference type="GO" id="GO:0006355">
    <property type="term" value="P:regulation of DNA-templated transcription"/>
    <property type="evidence" value="ECO:0007669"/>
    <property type="project" value="InterPro"/>
</dbReference>
<dbReference type="OrthoDB" id="3361892at2759"/>
<dbReference type="InterPro" id="IPR016849">
    <property type="entry name" value="Rtt109"/>
</dbReference>
<evidence type="ECO:0000313" key="12">
    <source>
        <dbReference type="EMBL" id="EDP42916.1"/>
    </source>
</evidence>
<dbReference type="Pfam" id="PF08214">
    <property type="entry name" value="HAT_KAT11"/>
    <property type="match status" value="1"/>
</dbReference>
<dbReference type="GO" id="GO:0005634">
    <property type="term" value="C:nucleus"/>
    <property type="evidence" value="ECO:0007669"/>
    <property type="project" value="UniProtKB-SubCell"/>
</dbReference>
<feature type="compositionally biased region" description="Basic residues" evidence="10">
    <location>
        <begin position="377"/>
        <end position="386"/>
    </location>
</feature>
<dbReference type="PANTHER" id="PTHR31571">
    <property type="entry name" value="ALTERED INHERITANCE OF MITOCHONDRIA PROTEIN 6"/>
    <property type="match status" value="1"/>
</dbReference>
<evidence type="ECO:0000256" key="5">
    <source>
        <dbReference type="ARBA" id="ARBA00022990"/>
    </source>
</evidence>
<dbReference type="VEuPathDB" id="FungiDB:MGL_2512"/>
<organism evidence="12 13">
    <name type="scientific">Malassezia globosa (strain ATCC MYA-4612 / CBS 7966)</name>
    <name type="common">Dandruff-associated fungus</name>
    <dbReference type="NCBI Taxonomy" id="425265"/>
    <lineage>
        <taxon>Eukaryota</taxon>
        <taxon>Fungi</taxon>
        <taxon>Dikarya</taxon>
        <taxon>Basidiomycota</taxon>
        <taxon>Ustilaginomycotina</taxon>
        <taxon>Malasseziomycetes</taxon>
        <taxon>Malasseziales</taxon>
        <taxon>Malasseziaceae</taxon>
        <taxon>Malassezia</taxon>
    </lineage>
</organism>